<organism evidence="4 5">
    <name type="scientific">Candidatus Acidiferrum panamense</name>
    <dbReference type="NCBI Taxonomy" id="2741543"/>
    <lineage>
        <taxon>Bacteria</taxon>
        <taxon>Pseudomonadati</taxon>
        <taxon>Acidobacteriota</taxon>
        <taxon>Terriglobia</taxon>
        <taxon>Candidatus Acidiferrales</taxon>
        <taxon>Candidatus Acidiferrum</taxon>
    </lineage>
</organism>
<accession>A0A7V8NQH7</accession>
<dbReference type="AlphaFoldDB" id="A0A7V8NQH7"/>
<reference evidence="4" key="1">
    <citation type="submission" date="2020-06" db="EMBL/GenBank/DDBJ databases">
        <title>Legume-microbial interactions unlock mineral nutrients during tropical forest succession.</title>
        <authorList>
            <person name="Epihov D.Z."/>
        </authorList>
    </citation>
    <scope>NUCLEOTIDE SEQUENCE [LARGE SCALE GENOMIC DNA]</scope>
    <source>
        <strain evidence="4">Pan2503</strain>
    </source>
</reference>
<dbReference type="PANTHER" id="PTHR36306">
    <property type="entry name" value="ALPHA-AMYLASE-RELATED-RELATED"/>
    <property type="match status" value="1"/>
</dbReference>
<dbReference type="InterPro" id="IPR004300">
    <property type="entry name" value="Glyco_hydro_57_N"/>
</dbReference>
<keyword evidence="4" id="KW-0378">Hydrolase</keyword>
<keyword evidence="2" id="KW-0119">Carbohydrate metabolism</keyword>
<dbReference type="SUPFAM" id="SSF88713">
    <property type="entry name" value="Glycoside hydrolase/deacetylase"/>
    <property type="match status" value="1"/>
</dbReference>
<protein>
    <submittedName>
        <fullName evidence="4">Glycoside hydrolase</fullName>
    </submittedName>
</protein>
<dbReference type="InterPro" id="IPR052046">
    <property type="entry name" value="GH57_Enzymes"/>
</dbReference>
<dbReference type="GO" id="GO:0016787">
    <property type="term" value="F:hydrolase activity"/>
    <property type="evidence" value="ECO:0007669"/>
    <property type="project" value="UniProtKB-KW"/>
</dbReference>
<dbReference type="PANTHER" id="PTHR36306:SF1">
    <property type="entry name" value="ALPHA-AMYLASE-RELATED"/>
    <property type="match status" value="1"/>
</dbReference>
<evidence type="ECO:0000313" key="4">
    <source>
        <dbReference type="EMBL" id="MBA0085658.1"/>
    </source>
</evidence>
<feature type="non-terminal residue" evidence="4">
    <location>
        <position position="1"/>
    </location>
</feature>
<feature type="domain" description="Glycoside hydrolase family 57 N-terminal" evidence="3">
    <location>
        <begin position="2"/>
        <end position="86"/>
    </location>
</feature>
<feature type="non-terminal residue" evidence="4">
    <location>
        <position position="369"/>
    </location>
</feature>
<dbReference type="Proteomes" id="UP000567293">
    <property type="component" value="Unassembled WGS sequence"/>
</dbReference>
<comment type="similarity">
    <text evidence="1">Belongs to the glycosyl hydrolase 57 family.</text>
</comment>
<dbReference type="EMBL" id="JACDQQ010001142">
    <property type="protein sequence ID" value="MBA0085658.1"/>
    <property type="molecule type" value="Genomic_DNA"/>
</dbReference>
<keyword evidence="5" id="KW-1185">Reference proteome</keyword>
<evidence type="ECO:0000259" key="3">
    <source>
        <dbReference type="Pfam" id="PF03065"/>
    </source>
</evidence>
<gene>
    <name evidence="4" type="ORF">HRJ53_11735</name>
</gene>
<dbReference type="InterPro" id="IPR011330">
    <property type="entry name" value="Glyco_hydro/deAcase_b/a-brl"/>
</dbReference>
<evidence type="ECO:0000256" key="2">
    <source>
        <dbReference type="ARBA" id="ARBA00023277"/>
    </source>
</evidence>
<dbReference type="GO" id="GO:0005975">
    <property type="term" value="P:carbohydrate metabolic process"/>
    <property type="evidence" value="ECO:0007669"/>
    <property type="project" value="InterPro"/>
</dbReference>
<name>A0A7V8NQH7_9BACT</name>
<proteinExistence type="inferred from homology"/>
<sequence>HHLSDLIGFVYSRMEAKAAAADLHSRLRLLGEKVSGNQPLTVCLFLDGENAWEYYPGNGREFLREFYRRIESDPDFRALTASEAIAAAGEIPTNTGIFPASWINANFDVWIGHSEDVTAWELLWDAREVYARAVDVYQKGRPGAPTETALKQAHGALLAAEGSDWCWWFGPEHSTPNDAEFDALYRKHLTEIYLALGQVAPEELAKPIKRRPEHAFQLAPTGFLRVKVDGRESSYFEWLGAGLYSPERRGGSMHGRVFYLHEMRYGFEEDRLCIRIDHFPETLSELDDAEFRITVGAAEELVIVVKLRRGRIQDFAVEKARLCLLKLESVAVAAFDRILEVAILRDQLDLKGQSRLKLGVALWHGGLPV</sequence>
<evidence type="ECO:0000256" key="1">
    <source>
        <dbReference type="ARBA" id="ARBA00006821"/>
    </source>
</evidence>
<comment type="caution">
    <text evidence="4">The sequence shown here is derived from an EMBL/GenBank/DDBJ whole genome shotgun (WGS) entry which is preliminary data.</text>
</comment>
<evidence type="ECO:0000313" key="5">
    <source>
        <dbReference type="Proteomes" id="UP000567293"/>
    </source>
</evidence>
<dbReference type="Pfam" id="PF03065">
    <property type="entry name" value="Glyco_hydro_57"/>
    <property type="match status" value="1"/>
</dbReference>